<evidence type="ECO:0000256" key="9">
    <source>
        <dbReference type="SAM" id="SignalP"/>
    </source>
</evidence>
<evidence type="ECO:0000313" key="12">
    <source>
        <dbReference type="Proteomes" id="UP000317685"/>
    </source>
</evidence>
<keyword evidence="12" id="KW-1185">Reference proteome</keyword>
<evidence type="ECO:0000256" key="7">
    <source>
        <dbReference type="RuleBase" id="RU361153"/>
    </source>
</evidence>
<comment type="caution">
    <text evidence="11">The sequence shown here is derived from an EMBL/GenBank/DDBJ whole genome shotgun (WGS) entry which is preliminary data.</text>
</comment>
<dbReference type="SUPFAM" id="SSF51445">
    <property type="entry name" value="(Trans)glycosidases"/>
    <property type="match status" value="1"/>
</dbReference>
<dbReference type="PROSITE" id="PS51173">
    <property type="entry name" value="CBM2"/>
    <property type="match status" value="1"/>
</dbReference>
<dbReference type="OrthoDB" id="182870at2"/>
<keyword evidence="5 7" id="KW-0326">Glycosidase</keyword>
<accession>A0A561W1H7</accession>
<dbReference type="GO" id="GO:0030247">
    <property type="term" value="F:polysaccharide binding"/>
    <property type="evidence" value="ECO:0007669"/>
    <property type="project" value="UniProtKB-UniRule"/>
</dbReference>
<comment type="catalytic activity">
    <reaction evidence="1 7">
        <text>Endohydrolysis of (1-&gt;4)-beta-D-glucosidic linkages in cellulose, lichenin and cereal beta-D-glucans.</text>
        <dbReference type="EC" id="3.2.1.4"/>
    </reaction>
</comment>
<dbReference type="Gene3D" id="3.20.20.80">
    <property type="entry name" value="Glycosidases"/>
    <property type="match status" value="1"/>
</dbReference>
<evidence type="ECO:0000259" key="10">
    <source>
        <dbReference type="PROSITE" id="PS51173"/>
    </source>
</evidence>
<feature type="region of interest" description="Disordered" evidence="8">
    <location>
        <begin position="130"/>
        <end position="162"/>
    </location>
</feature>
<keyword evidence="2 7" id="KW-0378">Hydrolase</keyword>
<dbReference type="EC" id="3.2.1.4" evidence="7"/>
<dbReference type="PROSITE" id="PS00561">
    <property type="entry name" value="CBM2_A"/>
    <property type="match status" value="1"/>
</dbReference>
<gene>
    <name evidence="11" type="ORF">FHU34_113056</name>
</gene>
<dbReference type="InterPro" id="IPR001919">
    <property type="entry name" value="CBD2"/>
</dbReference>
<dbReference type="GO" id="GO:0008810">
    <property type="term" value="F:cellulase activity"/>
    <property type="evidence" value="ECO:0007669"/>
    <property type="project" value="UniProtKB-EC"/>
</dbReference>
<sequence>MRTLRLVTTLAVAGLLAGGAALVAATPASAATAVFSVTNTWGNGYQGQVTVTNNTSAQITSWRVEFDLPSGSSVSQSWNAQQATSGSRYTFTNVSWNGTLAAGASTSFGFLVNGTGTPLNCTVNGASCAGGTPPTTPPPTTPPPTTPPPTTPPPTTGTPVERHGQLRVCGSTMCDKSGARVQLRGISSMWLNWETAPYAENLSALRWMRDNWNLQVIRAAMGVEPAGAYLSDPNKARTQVETIINNAVTAGVYVIVDWHAHEAQNNQSQAVAFFGDLARRYGHLPNVIWEPYNEPLQVSWTNVIKPYHQAVVSAIRAADPDNIVVLGTPTWSQDVDVAAASPVSGTNLMYTLHFYSCTHGSALRAKGDAAIRAGLALFVTEWGASNADGGLDGRSCLPEAQSWIDWMKANGISWTAWKLDVGTDTTNLLSPGAPVTGGWNNYLHGHAPFVVANMR</sequence>
<dbReference type="InterPro" id="IPR012291">
    <property type="entry name" value="CBM2_carb-bd_dom_sf"/>
</dbReference>
<dbReference type="RefSeq" id="WP_145780917.1">
    <property type="nucleotide sequence ID" value="NZ_VIWZ01000001.1"/>
</dbReference>
<feature type="compositionally biased region" description="Pro residues" evidence="8">
    <location>
        <begin position="134"/>
        <end position="156"/>
    </location>
</feature>
<dbReference type="EMBL" id="VIWZ01000001">
    <property type="protein sequence ID" value="TWG17714.1"/>
    <property type="molecule type" value="Genomic_DNA"/>
</dbReference>
<protein>
    <recommendedName>
        <fullName evidence="7">Endoglucanase</fullName>
        <ecNumber evidence="7">3.2.1.4</ecNumber>
    </recommendedName>
</protein>
<evidence type="ECO:0000256" key="6">
    <source>
        <dbReference type="ARBA" id="ARBA00023326"/>
    </source>
</evidence>
<dbReference type="GO" id="GO:0030245">
    <property type="term" value="P:cellulose catabolic process"/>
    <property type="evidence" value="ECO:0007669"/>
    <property type="project" value="UniProtKB-KW"/>
</dbReference>
<keyword evidence="9" id="KW-0732">Signal</keyword>
<dbReference type="Proteomes" id="UP000317685">
    <property type="component" value="Unassembled WGS sequence"/>
</dbReference>
<dbReference type="InterPro" id="IPR008965">
    <property type="entry name" value="CBM2/CBM3_carb-bd_dom_sf"/>
</dbReference>
<dbReference type="InterPro" id="IPR018366">
    <property type="entry name" value="CBM2_CS"/>
</dbReference>
<dbReference type="InterPro" id="IPR017853">
    <property type="entry name" value="GH"/>
</dbReference>
<dbReference type="InterPro" id="IPR019028">
    <property type="entry name" value="CBM_49"/>
</dbReference>
<dbReference type="Pfam" id="PF00150">
    <property type="entry name" value="Cellulase"/>
    <property type="match status" value="1"/>
</dbReference>
<dbReference type="Pfam" id="PF00553">
    <property type="entry name" value="CBM_2"/>
    <property type="match status" value="1"/>
</dbReference>
<name>A0A561W1H7_9ACTN</name>
<evidence type="ECO:0000256" key="8">
    <source>
        <dbReference type="SAM" id="MobiDB-lite"/>
    </source>
</evidence>
<keyword evidence="3 7" id="KW-0136">Cellulose degradation</keyword>
<keyword evidence="4 7" id="KW-0119">Carbohydrate metabolism</keyword>
<feature type="domain" description="CBM2" evidence="10">
    <location>
        <begin position="24"/>
        <end position="131"/>
    </location>
</feature>
<comment type="similarity">
    <text evidence="7">Belongs to the glycosyl hydrolase 5 (cellulase A) family.</text>
</comment>
<evidence type="ECO:0000256" key="3">
    <source>
        <dbReference type="ARBA" id="ARBA00023001"/>
    </source>
</evidence>
<dbReference type="Gene3D" id="2.60.40.290">
    <property type="match status" value="1"/>
</dbReference>
<reference evidence="11 12" key="1">
    <citation type="submission" date="2019-06" db="EMBL/GenBank/DDBJ databases">
        <title>Sequencing the genomes of 1000 actinobacteria strains.</title>
        <authorList>
            <person name="Klenk H.-P."/>
        </authorList>
    </citation>
    <scope>NUCLEOTIDE SEQUENCE [LARGE SCALE GENOMIC DNA]</scope>
    <source>
        <strain evidence="11 12">DSM 45885</strain>
    </source>
</reference>
<dbReference type="SMART" id="SM01063">
    <property type="entry name" value="CBM49"/>
    <property type="match status" value="1"/>
</dbReference>
<dbReference type="PANTHER" id="PTHR34142">
    <property type="entry name" value="ENDO-BETA-1,4-GLUCANASE A"/>
    <property type="match status" value="1"/>
</dbReference>
<proteinExistence type="inferred from homology"/>
<evidence type="ECO:0000313" key="11">
    <source>
        <dbReference type="EMBL" id="TWG17714.1"/>
    </source>
</evidence>
<dbReference type="AlphaFoldDB" id="A0A561W1H7"/>
<evidence type="ECO:0000256" key="4">
    <source>
        <dbReference type="ARBA" id="ARBA00023277"/>
    </source>
</evidence>
<feature type="signal peptide" evidence="9">
    <location>
        <begin position="1"/>
        <end position="30"/>
    </location>
</feature>
<dbReference type="SUPFAM" id="SSF49384">
    <property type="entry name" value="Carbohydrate-binding domain"/>
    <property type="match status" value="1"/>
</dbReference>
<evidence type="ECO:0000256" key="1">
    <source>
        <dbReference type="ARBA" id="ARBA00000966"/>
    </source>
</evidence>
<dbReference type="GeneID" id="300128615"/>
<dbReference type="InterPro" id="IPR001547">
    <property type="entry name" value="Glyco_hydro_5"/>
</dbReference>
<dbReference type="PANTHER" id="PTHR34142:SF1">
    <property type="entry name" value="GLYCOSIDE HYDROLASE FAMILY 5 DOMAIN-CONTAINING PROTEIN"/>
    <property type="match status" value="1"/>
</dbReference>
<keyword evidence="6 7" id="KW-0624">Polysaccharide degradation</keyword>
<evidence type="ECO:0000256" key="2">
    <source>
        <dbReference type="ARBA" id="ARBA00022801"/>
    </source>
</evidence>
<organism evidence="11 12">
    <name type="scientific">Micromonospora taraxaci</name>
    <dbReference type="NCBI Taxonomy" id="1316803"/>
    <lineage>
        <taxon>Bacteria</taxon>
        <taxon>Bacillati</taxon>
        <taxon>Actinomycetota</taxon>
        <taxon>Actinomycetes</taxon>
        <taxon>Micromonosporales</taxon>
        <taxon>Micromonosporaceae</taxon>
        <taxon>Micromonospora</taxon>
    </lineage>
</organism>
<dbReference type="SMART" id="SM00637">
    <property type="entry name" value="CBD_II"/>
    <property type="match status" value="1"/>
</dbReference>
<evidence type="ECO:0000256" key="5">
    <source>
        <dbReference type="ARBA" id="ARBA00023295"/>
    </source>
</evidence>
<feature type="chain" id="PRO_5021970972" description="Endoglucanase" evidence="9">
    <location>
        <begin position="31"/>
        <end position="455"/>
    </location>
</feature>